<organism evidence="2 3">
    <name type="scientific">Ancylostoma ceylanicum</name>
    <dbReference type="NCBI Taxonomy" id="53326"/>
    <lineage>
        <taxon>Eukaryota</taxon>
        <taxon>Metazoa</taxon>
        <taxon>Ecdysozoa</taxon>
        <taxon>Nematoda</taxon>
        <taxon>Chromadorea</taxon>
        <taxon>Rhabditida</taxon>
        <taxon>Rhabditina</taxon>
        <taxon>Rhabditomorpha</taxon>
        <taxon>Strongyloidea</taxon>
        <taxon>Ancylostomatidae</taxon>
        <taxon>Ancylostomatinae</taxon>
        <taxon>Ancylostoma</taxon>
    </lineage>
</organism>
<evidence type="ECO:0008006" key="4">
    <source>
        <dbReference type="Google" id="ProtNLM"/>
    </source>
</evidence>
<sequence length="66" mass="6953">MCFLLAVIAGGVLLSPATSSCAVPTSCASRAEVARCLWKCTRSEGDDLVCLRMKCPLGTGITRRCC</sequence>
<keyword evidence="1" id="KW-0732">Signal</keyword>
<name>A0A016TN15_9BILA</name>
<reference evidence="3" key="1">
    <citation type="journal article" date="2015" name="Nat. Genet.">
        <title>The genome and transcriptome of the zoonotic hookworm Ancylostoma ceylanicum identify infection-specific gene families.</title>
        <authorList>
            <person name="Schwarz E.M."/>
            <person name="Hu Y."/>
            <person name="Antoshechkin I."/>
            <person name="Miller M.M."/>
            <person name="Sternberg P.W."/>
            <person name="Aroian R.V."/>
        </authorList>
    </citation>
    <scope>NUCLEOTIDE SEQUENCE</scope>
    <source>
        <strain evidence="3">HY135</strain>
    </source>
</reference>
<evidence type="ECO:0000313" key="3">
    <source>
        <dbReference type="Proteomes" id="UP000024635"/>
    </source>
</evidence>
<dbReference type="AlphaFoldDB" id="A0A016TN15"/>
<comment type="caution">
    <text evidence="2">The sequence shown here is derived from an EMBL/GenBank/DDBJ whole genome shotgun (WGS) entry which is preliminary data.</text>
</comment>
<feature type="chain" id="PRO_5001491243" description="Secreted protein" evidence="1">
    <location>
        <begin position="23"/>
        <end position="66"/>
    </location>
</feature>
<gene>
    <name evidence="2" type="primary">Acey_s0090.g2398</name>
    <name evidence="2" type="ORF">Y032_0090g2398</name>
</gene>
<keyword evidence="3" id="KW-1185">Reference proteome</keyword>
<dbReference type="Proteomes" id="UP000024635">
    <property type="component" value="Unassembled WGS sequence"/>
</dbReference>
<feature type="signal peptide" evidence="1">
    <location>
        <begin position="1"/>
        <end position="22"/>
    </location>
</feature>
<proteinExistence type="predicted"/>
<dbReference type="EMBL" id="JARK01001426">
    <property type="protein sequence ID" value="EYC04071.1"/>
    <property type="molecule type" value="Genomic_DNA"/>
</dbReference>
<evidence type="ECO:0000313" key="2">
    <source>
        <dbReference type="EMBL" id="EYC04071.1"/>
    </source>
</evidence>
<evidence type="ECO:0000256" key="1">
    <source>
        <dbReference type="SAM" id="SignalP"/>
    </source>
</evidence>
<accession>A0A016TN15</accession>
<protein>
    <recommendedName>
        <fullName evidence="4">Secreted protein</fullName>
    </recommendedName>
</protein>